<name>A0ABV1J6T6_9FIRM</name>
<accession>A0ABV1J6T6</accession>
<dbReference type="SUPFAM" id="SSF53850">
    <property type="entry name" value="Periplasmic binding protein-like II"/>
    <property type="match status" value="1"/>
</dbReference>
<evidence type="ECO:0000313" key="4">
    <source>
        <dbReference type="Proteomes" id="UP001481872"/>
    </source>
</evidence>
<dbReference type="Pfam" id="PF09084">
    <property type="entry name" value="NMT1"/>
    <property type="match status" value="1"/>
</dbReference>
<feature type="domain" description="SsuA/THI5-like" evidence="2">
    <location>
        <begin position="45"/>
        <end position="260"/>
    </location>
</feature>
<proteinExistence type="predicted"/>
<evidence type="ECO:0000256" key="1">
    <source>
        <dbReference type="SAM" id="SignalP"/>
    </source>
</evidence>
<gene>
    <name evidence="3" type="ORF">AAA081_06345</name>
</gene>
<dbReference type="PROSITE" id="PS51257">
    <property type="entry name" value="PROKAR_LIPOPROTEIN"/>
    <property type="match status" value="1"/>
</dbReference>
<keyword evidence="4" id="KW-1185">Reference proteome</keyword>
<feature type="chain" id="PRO_5047104124" evidence="1">
    <location>
        <begin position="25"/>
        <end position="332"/>
    </location>
</feature>
<organism evidence="3 4">
    <name type="scientific">Aedoeadaptatus acetigenes</name>
    <dbReference type="NCBI Taxonomy" id="2981723"/>
    <lineage>
        <taxon>Bacteria</taxon>
        <taxon>Bacillati</taxon>
        <taxon>Bacillota</taxon>
        <taxon>Tissierellia</taxon>
        <taxon>Tissierellales</taxon>
        <taxon>Peptoniphilaceae</taxon>
        <taxon>Aedoeadaptatus</taxon>
    </lineage>
</organism>
<dbReference type="Proteomes" id="UP001481872">
    <property type="component" value="Unassembled WGS sequence"/>
</dbReference>
<comment type="caution">
    <text evidence="3">The sequence shown here is derived from an EMBL/GenBank/DDBJ whole genome shotgun (WGS) entry which is preliminary data.</text>
</comment>
<reference evidence="3 4" key="1">
    <citation type="submission" date="2024-04" db="EMBL/GenBank/DDBJ databases">
        <title>Human intestinal bacterial collection.</title>
        <authorList>
            <person name="Pauvert C."/>
            <person name="Hitch T.C.A."/>
            <person name="Clavel T."/>
        </authorList>
    </citation>
    <scope>NUCLEOTIDE SEQUENCE [LARGE SCALE GENOMIC DNA]</scope>
    <source>
        <strain evidence="3 4">CLA-SR-H026</strain>
    </source>
</reference>
<dbReference type="InterPro" id="IPR027939">
    <property type="entry name" value="NMT1/THI5"/>
</dbReference>
<dbReference type="InterPro" id="IPR015168">
    <property type="entry name" value="SsuA/THI5"/>
</dbReference>
<dbReference type="EMBL" id="JBBNPS010000016">
    <property type="protein sequence ID" value="MEQ3353909.1"/>
    <property type="molecule type" value="Genomic_DNA"/>
</dbReference>
<evidence type="ECO:0000259" key="2">
    <source>
        <dbReference type="Pfam" id="PF09084"/>
    </source>
</evidence>
<feature type="signal peptide" evidence="1">
    <location>
        <begin position="1"/>
        <end position="24"/>
    </location>
</feature>
<evidence type="ECO:0000313" key="3">
    <source>
        <dbReference type="EMBL" id="MEQ3353909.1"/>
    </source>
</evidence>
<dbReference type="PANTHER" id="PTHR31528:SF3">
    <property type="entry name" value="THIAMINE BIOSYNTHESIS PROTEIN HI_0357-RELATED"/>
    <property type="match status" value="1"/>
</dbReference>
<sequence>MKRYMKRLLPVLLAVFMLAGCSSGDGKKADGDKQKVRLVLDWTPNTNHTGIYVAKEKGFLDEAGIDLEILQPPEGGAEGLVANGGGEFGVSFQDTIAASWAKEEPLPVTAVAAMVQHNTSGLLSAKDKGIDSMGKLTGHTYATWNMPIELAMIKTMVEDDGGDFSKVNLLPSNVTDIVAALNSNVDAVWVYYGWDGIKTKVEGLETNYIPFIESHPEFDYYSPILIANNDFLKNDPDTAKKALAAISKGYEYAAEHPEEAAEILLKASPELDKKMVDESQAYLSKQYIADAKQFGIIDSERWNAFYGWLWENKLIDREIPKDFGFSNDYLPQ</sequence>
<keyword evidence="1" id="KW-0732">Signal</keyword>
<dbReference type="Gene3D" id="3.40.190.10">
    <property type="entry name" value="Periplasmic binding protein-like II"/>
    <property type="match status" value="2"/>
</dbReference>
<dbReference type="PANTHER" id="PTHR31528">
    <property type="entry name" value="4-AMINO-5-HYDROXYMETHYL-2-METHYLPYRIMIDINE PHOSPHATE SYNTHASE THI11-RELATED"/>
    <property type="match status" value="1"/>
</dbReference>
<dbReference type="RefSeq" id="WP_349054198.1">
    <property type="nucleotide sequence ID" value="NZ_JBBNPS010000016.1"/>
</dbReference>
<protein>
    <submittedName>
        <fullName evidence="3">ABC transporter substrate-binding protein</fullName>
    </submittedName>
</protein>